<reference evidence="1" key="1">
    <citation type="journal article" date="2020" name="Stud. Mycol.">
        <title>101 Dothideomycetes genomes: a test case for predicting lifestyles and emergence of pathogens.</title>
        <authorList>
            <person name="Haridas S."/>
            <person name="Albert R."/>
            <person name="Binder M."/>
            <person name="Bloem J."/>
            <person name="Labutti K."/>
            <person name="Salamov A."/>
            <person name="Andreopoulos B."/>
            <person name="Baker S."/>
            <person name="Barry K."/>
            <person name="Bills G."/>
            <person name="Bluhm B."/>
            <person name="Cannon C."/>
            <person name="Castanera R."/>
            <person name="Culley D."/>
            <person name="Daum C."/>
            <person name="Ezra D."/>
            <person name="Gonzalez J."/>
            <person name="Henrissat B."/>
            <person name="Kuo A."/>
            <person name="Liang C."/>
            <person name="Lipzen A."/>
            <person name="Lutzoni F."/>
            <person name="Magnuson J."/>
            <person name="Mondo S."/>
            <person name="Nolan M."/>
            <person name="Ohm R."/>
            <person name="Pangilinan J."/>
            <person name="Park H.-J."/>
            <person name="Ramirez L."/>
            <person name="Alfaro M."/>
            <person name="Sun H."/>
            <person name="Tritt A."/>
            <person name="Yoshinaga Y."/>
            <person name="Zwiers L.-H."/>
            <person name="Turgeon B."/>
            <person name="Goodwin S."/>
            <person name="Spatafora J."/>
            <person name="Crous P."/>
            <person name="Grigoriev I."/>
        </authorList>
    </citation>
    <scope>NUCLEOTIDE SEQUENCE</scope>
    <source>
        <strain evidence="1">CBS 627.86</strain>
    </source>
</reference>
<organism evidence="1 2">
    <name type="scientific">Lophiotrema nucula</name>
    <dbReference type="NCBI Taxonomy" id="690887"/>
    <lineage>
        <taxon>Eukaryota</taxon>
        <taxon>Fungi</taxon>
        <taxon>Dikarya</taxon>
        <taxon>Ascomycota</taxon>
        <taxon>Pezizomycotina</taxon>
        <taxon>Dothideomycetes</taxon>
        <taxon>Pleosporomycetidae</taxon>
        <taxon>Pleosporales</taxon>
        <taxon>Lophiotremataceae</taxon>
        <taxon>Lophiotrema</taxon>
    </lineage>
</organism>
<dbReference type="EMBL" id="ML977311">
    <property type="protein sequence ID" value="KAF2122317.1"/>
    <property type="molecule type" value="Genomic_DNA"/>
</dbReference>
<protein>
    <submittedName>
        <fullName evidence="1">Uncharacterized protein</fullName>
    </submittedName>
</protein>
<dbReference type="Proteomes" id="UP000799770">
    <property type="component" value="Unassembled WGS sequence"/>
</dbReference>
<name>A0A6A5ZU38_9PLEO</name>
<dbReference type="AlphaFoldDB" id="A0A6A5ZU38"/>
<evidence type="ECO:0000313" key="1">
    <source>
        <dbReference type="EMBL" id="KAF2122317.1"/>
    </source>
</evidence>
<sequence>MTGHITMQAILELADSPAGLAAHRTILARDRERKAIADELFIASNPPTMHIFTTEWEALQDIFSTISDPKEHSQATSLLDRLILRVPDKSVGDWEKLFRVYLTAEDKENLLTLANKYKEEIEGRKDVYERELPRLMEIWESRGNELRGERLNALSGRDVQMIIYWARRAGCMARI</sequence>
<proteinExistence type="predicted"/>
<evidence type="ECO:0000313" key="2">
    <source>
        <dbReference type="Proteomes" id="UP000799770"/>
    </source>
</evidence>
<accession>A0A6A5ZU38</accession>
<gene>
    <name evidence="1" type="ORF">BDV96DRAFT_640366</name>
</gene>
<keyword evidence="2" id="KW-1185">Reference proteome</keyword>